<feature type="binding site" evidence="9">
    <location>
        <position position="49"/>
    </location>
    <ligand>
        <name>[4Fe-4S] cluster</name>
        <dbReference type="ChEBI" id="CHEBI:49883"/>
        <label>1</label>
    </ligand>
</feature>
<dbReference type="PIRSF" id="PIRSF005963">
    <property type="entry name" value="Lipoyl_synth"/>
    <property type="match status" value="1"/>
</dbReference>
<dbReference type="GO" id="GO:0046872">
    <property type="term" value="F:metal ion binding"/>
    <property type="evidence" value="ECO:0007669"/>
    <property type="project" value="UniProtKB-KW"/>
</dbReference>
<dbReference type="InterPro" id="IPR007197">
    <property type="entry name" value="rSAM"/>
</dbReference>
<evidence type="ECO:0000313" key="11">
    <source>
        <dbReference type="EMBL" id="ROQ91046.1"/>
    </source>
</evidence>
<feature type="binding site" evidence="9">
    <location>
        <position position="55"/>
    </location>
    <ligand>
        <name>[4Fe-4S] cluster</name>
        <dbReference type="ChEBI" id="CHEBI:49883"/>
        <label>1</label>
    </ligand>
</feature>
<dbReference type="InterPro" id="IPR058240">
    <property type="entry name" value="rSAM_sf"/>
</dbReference>
<keyword evidence="3 9" id="KW-0808">Transferase</keyword>
<reference evidence="11 12" key="1">
    <citation type="submission" date="2018-11" db="EMBL/GenBank/DDBJ databases">
        <title>Genomic Encyclopedia of Type Strains, Phase IV (KMG-IV): sequencing the most valuable type-strain genomes for metagenomic binning, comparative biology and taxonomic classification.</title>
        <authorList>
            <person name="Goeker M."/>
        </authorList>
    </citation>
    <scope>NUCLEOTIDE SEQUENCE [LARGE SCALE GENOMIC DNA]</scope>
    <source>
        <strain evidence="11 12">DSM 22027</strain>
    </source>
</reference>
<dbReference type="UniPathway" id="UPA00538">
    <property type="reaction ID" value="UER00593"/>
</dbReference>
<evidence type="ECO:0000256" key="8">
    <source>
        <dbReference type="ARBA" id="ARBA00047326"/>
    </source>
</evidence>
<feature type="binding site" evidence="9">
    <location>
        <position position="283"/>
    </location>
    <ligand>
        <name>[4Fe-4S] cluster</name>
        <dbReference type="ChEBI" id="CHEBI:49883"/>
        <label>1</label>
    </ligand>
</feature>
<evidence type="ECO:0000256" key="6">
    <source>
        <dbReference type="ARBA" id="ARBA00023004"/>
    </source>
</evidence>
<feature type="binding site" evidence="9">
    <location>
        <position position="77"/>
    </location>
    <ligand>
        <name>[4Fe-4S] cluster</name>
        <dbReference type="ChEBI" id="CHEBI:49883"/>
        <label>2</label>
        <note>4Fe-4S-S-AdoMet</note>
    </ligand>
</feature>
<evidence type="ECO:0000256" key="7">
    <source>
        <dbReference type="ARBA" id="ARBA00023014"/>
    </source>
</evidence>
<dbReference type="PANTHER" id="PTHR10949:SF0">
    <property type="entry name" value="LIPOYL SYNTHASE, MITOCHONDRIAL"/>
    <property type="match status" value="1"/>
</dbReference>
<dbReference type="GO" id="GO:0016992">
    <property type="term" value="F:lipoate synthase activity"/>
    <property type="evidence" value="ECO:0007669"/>
    <property type="project" value="UniProtKB-UniRule"/>
</dbReference>
<keyword evidence="6 9" id="KW-0408">Iron</keyword>
<dbReference type="InterPro" id="IPR003698">
    <property type="entry name" value="Lipoyl_synth"/>
</dbReference>
<dbReference type="SMART" id="SM00729">
    <property type="entry name" value="Elp3"/>
    <property type="match status" value="1"/>
</dbReference>
<evidence type="ECO:0000256" key="3">
    <source>
        <dbReference type="ARBA" id="ARBA00022679"/>
    </source>
</evidence>
<comment type="pathway">
    <text evidence="9">Protein modification; protein lipoylation via endogenous pathway; protein N(6)-(lipoyl)lysine from octanoyl-[acyl-carrier-protein]: step 2/2.</text>
</comment>
<name>A0A3N1UV79_9BACT</name>
<dbReference type="EC" id="2.8.1.8" evidence="9"/>
<keyword evidence="7 9" id="KW-0411">Iron-sulfur</keyword>
<dbReference type="GO" id="GO:0005737">
    <property type="term" value="C:cytoplasm"/>
    <property type="evidence" value="ECO:0007669"/>
    <property type="project" value="UniProtKB-SubCell"/>
</dbReference>
<dbReference type="PANTHER" id="PTHR10949">
    <property type="entry name" value="LIPOYL SYNTHASE"/>
    <property type="match status" value="1"/>
</dbReference>
<dbReference type="AlphaFoldDB" id="A0A3N1UV79"/>
<evidence type="ECO:0000256" key="2">
    <source>
        <dbReference type="ARBA" id="ARBA00022490"/>
    </source>
</evidence>
<dbReference type="CDD" id="cd01335">
    <property type="entry name" value="Radical_SAM"/>
    <property type="match status" value="1"/>
</dbReference>
<keyword evidence="5 9" id="KW-0479">Metal-binding</keyword>
<dbReference type="NCBIfam" id="TIGR00510">
    <property type="entry name" value="lipA"/>
    <property type="match status" value="1"/>
</dbReference>
<evidence type="ECO:0000313" key="12">
    <source>
        <dbReference type="Proteomes" id="UP000276223"/>
    </source>
</evidence>
<sequence length="293" mass="32731">MPTHDPPAVQTLQKPSWLRKRLPPMEPYHNVRALLRTARVHTVCQEARCPNHWECFSQKTATFLILGDVCTRRCRFCAVRQGRPSAPDPQEPARIAQTVQALGLRYVVITSVTRDDLLDGGASIFAQTIRTVRDAVPGTLVEVLIPDFQGRLSALHTVLQAGPAVLNHNIETVPRLYGTVRPQADYRRSLAVLRAAFAAAPHIPVKSGIMLGLGETDDEILQTLDDLLEAGCRLLTLGQYLQPTPHLHPVARYVTPDAFDTWREKALSMGFRQVASGPWVRSSYHAHELHRRL</sequence>
<comment type="caution">
    <text evidence="11">The sequence shown here is derived from an EMBL/GenBank/DDBJ whole genome shotgun (WGS) entry which is preliminary data.</text>
</comment>
<feature type="binding site" evidence="9">
    <location>
        <position position="74"/>
    </location>
    <ligand>
        <name>[4Fe-4S] cluster</name>
        <dbReference type="ChEBI" id="CHEBI:49883"/>
        <label>2</label>
        <note>4Fe-4S-S-AdoMet</note>
    </ligand>
</feature>
<keyword evidence="2 9" id="KW-0963">Cytoplasm</keyword>
<feature type="binding site" evidence="9">
    <location>
        <position position="70"/>
    </location>
    <ligand>
        <name>[4Fe-4S] cluster</name>
        <dbReference type="ChEBI" id="CHEBI:49883"/>
        <label>2</label>
        <note>4Fe-4S-S-AdoMet</note>
    </ligand>
</feature>
<evidence type="ECO:0000256" key="1">
    <source>
        <dbReference type="ARBA" id="ARBA00022485"/>
    </source>
</evidence>
<dbReference type="SFLD" id="SFLDS00029">
    <property type="entry name" value="Radical_SAM"/>
    <property type="match status" value="1"/>
</dbReference>
<proteinExistence type="inferred from homology"/>
<dbReference type="PROSITE" id="PS51918">
    <property type="entry name" value="RADICAL_SAM"/>
    <property type="match status" value="1"/>
</dbReference>
<evidence type="ECO:0000256" key="4">
    <source>
        <dbReference type="ARBA" id="ARBA00022691"/>
    </source>
</evidence>
<feature type="domain" description="Radical SAM core" evidence="10">
    <location>
        <begin position="56"/>
        <end position="272"/>
    </location>
</feature>
<dbReference type="NCBIfam" id="NF004019">
    <property type="entry name" value="PRK05481.1"/>
    <property type="match status" value="1"/>
</dbReference>
<organism evidence="11 12">
    <name type="scientific">Desulfosoma caldarium</name>
    <dbReference type="NCBI Taxonomy" id="610254"/>
    <lineage>
        <taxon>Bacteria</taxon>
        <taxon>Pseudomonadati</taxon>
        <taxon>Thermodesulfobacteriota</taxon>
        <taxon>Syntrophobacteria</taxon>
        <taxon>Syntrophobacterales</taxon>
        <taxon>Syntrophobacteraceae</taxon>
        <taxon>Desulfosoma</taxon>
    </lineage>
</organism>
<evidence type="ECO:0000256" key="9">
    <source>
        <dbReference type="HAMAP-Rule" id="MF_00206"/>
    </source>
</evidence>
<dbReference type="Gene3D" id="3.20.20.70">
    <property type="entry name" value="Aldolase class I"/>
    <property type="match status" value="1"/>
</dbReference>
<keyword evidence="12" id="KW-1185">Reference proteome</keyword>
<comment type="subcellular location">
    <subcellularLocation>
        <location evidence="9">Cytoplasm</location>
    </subcellularLocation>
</comment>
<keyword evidence="4 9" id="KW-0949">S-adenosyl-L-methionine</keyword>
<dbReference type="EMBL" id="RJVA01000013">
    <property type="protein sequence ID" value="ROQ91046.1"/>
    <property type="molecule type" value="Genomic_DNA"/>
</dbReference>
<dbReference type="SUPFAM" id="SSF102114">
    <property type="entry name" value="Radical SAM enzymes"/>
    <property type="match status" value="1"/>
</dbReference>
<dbReference type="Proteomes" id="UP000276223">
    <property type="component" value="Unassembled WGS sequence"/>
</dbReference>
<dbReference type="InterPro" id="IPR006638">
    <property type="entry name" value="Elp3/MiaA/NifB-like_rSAM"/>
</dbReference>
<evidence type="ECO:0000259" key="10">
    <source>
        <dbReference type="PROSITE" id="PS51918"/>
    </source>
</evidence>
<dbReference type="InterPro" id="IPR013785">
    <property type="entry name" value="Aldolase_TIM"/>
</dbReference>
<dbReference type="InterPro" id="IPR031691">
    <property type="entry name" value="LIAS_N"/>
</dbReference>
<gene>
    <name evidence="9" type="primary">lipA</name>
    <name evidence="11" type="ORF">EDC27_2323</name>
</gene>
<feature type="binding site" evidence="9">
    <location>
        <position position="44"/>
    </location>
    <ligand>
        <name>[4Fe-4S] cluster</name>
        <dbReference type="ChEBI" id="CHEBI:49883"/>
        <label>1</label>
    </ligand>
</feature>
<dbReference type="GO" id="GO:0051539">
    <property type="term" value="F:4 iron, 4 sulfur cluster binding"/>
    <property type="evidence" value="ECO:0007669"/>
    <property type="project" value="UniProtKB-UniRule"/>
</dbReference>
<dbReference type="SFLD" id="SFLDF00271">
    <property type="entry name" value="lipoyl_synthase"/>
    <property type="match status" value="1"/>
</dbReference>
<dbReference type="Pfam" id="PF16881">
    <property type="entry name" value="LIAS_N"/>
    <property type="match status" value="1"/>
</dbReference>
<accession>A0A3N1UV79</accession>
<comment type="catalytic activity">
    <reaction evidence="8 9">
        <text>[[Fe-S] cluster scaffold protein carrying a second [4Fe-4S](2+) cluster] + N(6)-octanoyl-L-lysyl-[protein] + 2 oxidized [2Fe-2S]-[ferredoxin] + 2 S-adenosyl-L-methionine + 4 H(+) = [[Fe-S] cluster scaffold protein] + N(6)-[(R)-dihydrolipoyl]-L-lysyl-[protein] + 4 Fe(3+) + 2 hydrogen sulfide + 2 5'-deoxyadenosine + 2 L-methionine + 2 reduced [2Fe-2S]-[ferredoxin]</text>
        <dbReference type="Rhea" id="RHEA:16585"/>
        <dbReference type="Rhea" id="RHEA-COMP:9928"/>
        <dbReference type="Rhea" id="RHEA-COMP:10000"/>
        <dbReference type="Rhea" id="RHEA-COMP:10001"/>
        <dbReference type="Rhea" id="RHEA-COMP:10475"/>
        <dbReference type="Rhea" id="RHEA-COMP:14568"/>
        <dbReference type="Rhea" id="RHEA-COMP:14569"/>
        <dbReference type="ChEBI" id="CHEBI:15378"/>
        <dbReference type="ChEBI" id="CHEBI:17319"/>
        <dbReference type="ChEBI" id="CHEBI:29034"/>
        <dbReference type="ChEBI" id="CHEBI:29919"/>
        <dbReference type="ChEBI" id="CHEBI:33722"/>
        <dbReference type="ChEBI" id="CHEBI:33737"/>
        <dbReference type="ChEBI" id="CHEBI:33738"/>
        <dbReference type="ChEBI" id="CHEBI:57844"/>
        <dbReference type="ChEBI" id="CHEBI:59789"/>
        <dbReference type="ChEBI" id="CHEBI:78809"/>
        <dbReference type="ChEBI" id="CHEBI:83100"/>
        <dbReference type="EC" id="2.8.1.8"/>
    </reaction>
</comment>
<comment type="similarity">
    <text evidence="9">Belongs to the radical SAM superfamily. Lipoyl synthase family.</text>
</comment>
<comment type="function">
    <text evidence="9">Catalyzes the radical-mediated insertion of two sulfur atoms into the C-6 and C-8 positions of the octanoyl moiety bound to the lipoyl domains of lipoate-dependent enzymes, thereby converting the octanoylated domains into lipoylated derivatives.</text>
</comment>
<dbReference type="HAMAP" id="MF_00206">
    <property type="entry name" value="Lipoyl_synth"/>
    <property type="match status" value="1"/>
</dbReference>
<dbReference type="FunFam" id="3.20.20.70:FF:000040">
    <property type="entry name" value="Lipoyl synthase"/>
    <property type="match status" value="1"/>
</dbReference>
<keyword evidence="1 9" id="KW-0004">4Fe-4S</keyword>
<evidence type="ECO:0000256" key="5">
    <source>
        <dbReference type="ARBA" id="ARBA00022723"/>
    </source>
</evidence>
<dbReference type="SFLD" id="SFLDG01058">
    <property type="entry name" value="lipoyl_synthase_like"/>
    <property type="match status" value="1"/>
</dbReference>
<comment type="cofactor">
    <cofactor evidence="9">
        <name>[4Fe-4S] cluster</name>
        <dbReference type="ChEBI" id="CHEBI:49883"/>
    </cofactor>
    <text evidence="9">Binds 2 [4Fe-4S] clusters per subunit. One cluster is coordinated with 3 cysteines and an exchangeable S-adenosyl-L-methionine.</text>
</comment>
<dbReference type="NCBIfam" id="NF009544">
    <property type="entry name" value="PRK12928.1"/>
    <property type="match status" value="1"/>
</dbReference>
<dbReference type="Pfam" id="PF04055">
    <property type="entry name" value="Radical_SAM"/>
    <property type="match status" value="1"/>
</dbReference>
<dbReference type="RefSeq" id="WP_211334880.1">
    <property type="nucleotide sequence ID" value="NZ_RJVA01000013.1"/>
</dbReference>
<protein>
    <recommendedName>
        <fullName evidence="9">Lipoyl synthase</fullName>
        <ecNumber evidence="9">2.8.1.8</ecNumber>
    </recommendedName>
    <alternativeName>
        <fullName evidence="9">Lip-syn</fullName>
        <shortName evidence="9">LS</shortName>
    </alternativeName>
    <alternativeName>
        <fullName evidence="9">Lipoate synthase</fullName>
    </alternativeName>
    <alternativeName>
        <fullName evidence="9">Lipoic acid synthase</fullName>
    </alternativeName>
    <alternativeName>
        <fullName evidence="9">Sulfur insertion protein LipA</fullName>
    </alternativeName>
</protein>
<dbReference type="GO" id="GO:0009249">
    <property type="term" value="P:protein lipoylation"/>
    <property type="evidence" value="ECO:0007669"/>
    <property type="project" value="UniProtKB-UniRule"/>
</dbReference>